<evidence type="ECO:0000256" key="1">
    <source>
        <dbReference type="ARBA" id="ARBA00006594"/>
    </source>
</evidence>
<dbReference type="InterPro" id="IPR029063">
    <property type="entry name" value="SAM-dependent_MTases_sf"/>
</dbReference>
<reference evidence="8 9" key="1">
    <citation type="submission" date="2020-07" db="EMBL/GenBank/DDBJ databases">
        <title>MOT database genomes.</title>
        <authorList>
            <person name="Joseph S."/>
            <person name="Aduse-Opoku J."/>
            <person name="Hashim A."/>
            <person name="Wade W."/>
            <person name="Curtis M."/>
        </authorList>
    </citation>
    <scope>NUCLEOTIDE SEQUENCE [LARGE SCALE GENOMIC DNA]</scope>
    <source>
        <strain evidence="8 9">STR</strain>
    </source>
</reference>
<comment type="caution">
    <text evidence="8">The sequence shown here is derived from an EMBL/GenBank/DDBJ whole genome shotgun (WGS) entry which is preliminary data.</text>
</comment>
<dbReference type="InterPro" id="IPR002941">
    <property type="entry name" value="DNA_methylase_N4/N6"/>
</dbReference>
<dbReference type="SUPFAM" id="SSF53335">
    <property type="entry name" value="S-adenosyl-L-methionine-dependent methyltransferases"/>
    <property type="match status" value="1"/>
</dbReference>
<feature type="region of interest" description="Disordered" evidence="6">
    <location>
        <begin position="1"/>
        <end position="25"/>
    </location>
</feature>
<gene>
    <name evidence="8" type="ORF">HZY94_03620</name>
</gene>
<name>A0A7Z0M5W7_9STRE</name>
<evidence type="ECO:0000256" key="5">
    <source>
        <dbReference type="ARBA" id="ARBA00022747"/>
    </source>
</evidence>
<organism evidence="8 9">
    <name type="scientific">Streptococcus danieliae</name>
    <dbReference type="NCBI Taxonomy" id="747656"/>
    <lineage>
        <taxon>Bacteria</taxon>
        <taxon>Bacillati</taxon>
        <taxon>Bacillota</taxon>
        <taxon>Bacilli</taxon>
        <taxon>Lactobacillales</taxon>
        <taxon>Streptococcaceae</taxon>
        <taxon>Streptococcus</taxon>
    </lineage>
</organism>
<dbReference type="GO" id="GO:0003677">
    <property type="term" value="F:DNA binding"/>
    <property type="evidence" value="ECO:0007669"/>
    <property type="project" value="InterPro"/>
</dbReference>
<dbReference type="GO" id="GO:0009307">
    <property type="term" value="P:DNA restriction-modification system"/>
    <property type="evidence" value="ECO:0007669"/>
    <property type="project" value="UniProtKB-KW"/>
</dbReference>
<evidence type="ECO:0000256" key="3">
    <source>
        <dbReference type="ARBA" id="ARBA00022679"/>
    </source>
</evidence>
<protein>
    <submittedName>
        <fullName evidence="8">Site-specific DNA-methyltransferase</fullName>
    </submittedName>
</protein>
<feature type="domain" description="DNA methylase N-4/N-6" evidence="7">
    <location>
        <begin position="61"/>
        <end position="368"/>
    </location>
</feature>
<dbReference type="GO" id="GO:0008170">
    <property type="term" value="F:N-methyltransferase activity"/>
    <property type="evidence" value="ECO:0007669"/>
    <property type="project" value="InterPro"/>
</dbReference>
<proteinExistence type="inferred from homology"/>
<evidence type="ECO:0000256" key="6">
    <source>
        <dbReference type="SAM" id="MobiDB-lite"/>
    </source>
</evidence>
<dbReference type="AlphaFoldDB" id="A0A7Z0M5W7"/>
<accession>A0A7Z0M5W7</accession>
<sequence>MSRAEQSRAEQSRAEQSRAEQSRAEVDNGIVSFDKEKDNLIIKGNNLLALHTISHIFSGQVKLIYIDPPYNTGNDGFTYNDKFNHSSWLTFIKNRLEIAKKFLSDEGIIIVQCDDNEQAYLKVLMDDVFGVQNFQGTIVNIVKTEGRRYGSIAKTHEYALVYSLNFEKAKMYEMEIQGKSFQYFDLNGGFDIKDLRNQNTVAFNSTNRPNLRYPFYVNVNDVDENGFMKPKVNSFEGSTEVWATTVEGRESVWRWGREKAERQSDDLVARQSNDGLIRVYVKRRTSTTMPKSFWNETNFLSITGTRELDKLFNKKIFTFPKPEGYLKRIIDIASEPGDLVLDFFMGSATTQAVAMKMHRRFIGIEQMDYTNTVSIPRLQKVMDGEQGGISKDVNWQGGGSFIYVELMPKNMGYLQDIIQAKDLNELKAVYTRMLTGTDTNDPADISFRADLDKIDWSQGFEDNKRLLVKLLDKNGLYYNYSEIDDENVRHLLSDEDYYFNKSFYEGEG</sequence>
<keyword evidence="3 8" id="KW-0808">Transferase</keyword>
<dbReference type="InterPro" id="IPR002052">
    <property type="entry name" value="DNA_methylase_N6_adenine_CS"/>
</dbReference>
<evidence type="ECO:0000256" key="4">
    <source>
        <dbReference type="ARBA" id="ARBA00022691"/>
    </source>
</evidence>
<comment type="similarity">
    <text evidence="1">Belongs to the N(4)/N(6)-methyltransferase family.</text>
</comment>
<dbReference type="PROSITE" id="PS00092">
    <property type="entry name" value="N6_MTASE"/>
    <property type="match status" value="1"/>
</dbReference>
<dbReference type="PIRSF" id="PIRSF015855">
    <property type="entry name" value="TypeIII_Mtase_mKpnI"/>
    <property type="match status" value="1"/>
</dbReference>
<dbReference type="Gene3D" id="3.40.50.150">
    <property type="entry name" value="Vaccinia Virus protein VP39"/>
    <property type="match status" value="1"/>
</dbReference>
<dbReference type="Pfam" id="PF01555">
    <property type="entry name" value="N6_N4_Mtase"/>
    <property type="match status" value="1"/>
</dbReference>
<evidence type="ECO:0000256" key="2">
    <source>
        <dbReference type="ARBA" id="ARBA00022603"/>
    </source>
</evidence>
<evidence type="ECO:0000313" key="8">
    <source>
        <dbReference type="EMBL" id="NYS96276.1"/>
    </source>
</evidence>
<evidence type="ECO:0000259" key="7">
    <source>
        <dbReference type="Pfam" id="PF01555"/>
    </source>
</evidence>
<dbReference type="Proteomes" id="UP000589521">
    <property type="component" value="Unassembled WGS sequence"/>
</dbReference>
<keyword evidence="4" id="KW-0949">S-adenosyl-L-methionine</keyword>
<dbReference type="InterPro" id="IPR002295">
    <property type="entry name" value="N4/N6-MTase_EcoPI_Mod-like"/>
</dbReference>
<keyword evidence="5" id="KW-0680">Restriction system</keyword>
<dbReference type="EMBL" id="JACBXX010000091">
    <property type="protein sequence ID" value="NYS96276.1"/>
    <property type="molecule type" value="Genomic_DNA"/>
</dbReference>
<keyword evidence="2 8" id="KW-0489">Methyltransferase</keyword>
<evidence type="ECO:0000313" key="9">
    <source>
        <dbReference type="Proteomes" id="UP000589521"/>
    </source>
</evidence>
<dbReference type="GO" id="GO:0032259">
    <property type="term" value="P:methylation"/>
    <property type="evidence" value="ECO:0007669"/>
    <property type="project" value="UniProtKB-KW"/>
</dbReference>
<dbReference type="PRINTS" id="PR00506">
    <property type="entry name" value="D21N6MTFRASE"/>
</dbReference>